<comment type="similarity">
    <text evidence="2">Belongs to the CcmF/CycK/Ccl1/NrfE/CcsA family.</text>
</comment>
<proteinExistence type="inferred from homology"/>
<dbReference type="GO" id="GO:0005886">
    <property type="term" value="C:plasma membrane"/>
    <property type="evidence" value="ECO:0007669"/>
    <property type="project" value="UniProtKB-SubCell"/>
</dbReference>
<dbReference type="PATRIC" id="fig|762967.3.peg.607"/>
<comment type="caution">
    <text evidence="13">The sequence shown here is derived from an EMBL/GenBank/DDBJ whole genome shotgun (WGS) entry which is preliminary data.</text>
</comment>
<dbReference type="PANTHER" id="PTHR43653:SF1">
    <property type="entry name" value="CYTOCHROME C-TYPE BIOGENESIS PROTEIN CCMF"/>
    <property type="match status" value="1"/>
</dbReference>
<feature type="transmembrane region" description="Helical" evidence="10">
    <location>
        <begin position="211"/>
        <end position="231"/>
    </location>
</feature>
<dbReference type="NCBIfam" id="NF007691">
    <property type="entry name" value="PRK10369.1"/>
    <property type="match status" value="1"/>
</dbReference>
<evidence type="ECO:0000256" key="6">
    <source>
        <dbReference type="ARBA" id="ARBA00022748"/>
    </source>
</evidence>
<feature type="transmembrane region" description="Helical" evidence="10">
    <location>
        <begin position="123"/>
        <end position="144"/>
    </location>
</feature>
<keyword evidence="8 10" id="KW-0472">Membrane</keyword>
<keyword evidence="3" id="KW-1003">Cell membrane</keyword>
<comment type="function">
    <text evidence="9">Required for the biogenesis of c-type cytochromes. Possible subunit of a heme lyase.</text>
</comment>
<comment type="subcellular location">
    <subcellularLocation>
        <location evidence="1">Cell inner membrane</location>
        <topology evidence="1">Multi-pass membrane protein</topology>
    </subcellularLocation>
</comment>
<evidence type="ECO:0000313" key="13">
    <source>
        <dbReference type="EMBL" id="EHY31858.1"/>
    </source>
</evidence>
<feature type="transmembrane region" description="Helical" evidence="10">
    <location>
        <begin position="98"/>
        <end position="116"/>
    </location>
</feature>
<dbReference type="STRING" id="762967.HMPREF9440_00757"/>
<evidence type="ECO:0000256" key="5">
    <source>
        <dbReference type="ARBA" id="ARBA00022692"/>
    </source>
</evidence>
<sequence length="654" mass="71507">MNVTAEIGHYALILSLAAALLGGVLPLAGSFLGLSGWMRTGRAAAASLALTGTIAIAALAYAFVTSDFSVINVARNSNAALPWFYKFAAVWGSHEGSVLFWVVTLCWWTFAVSLSAKNLPERVLARILGTLNLISFGLFLFILLTSNPFLRLFPPPADGSDLNPLLQDPGMIFHPPMLYLGYVGFAVPFAFAVAALMGGKLDAAWARWMRPWTAASWVLLTLGISLGSYWSYYELGWGGWWAWDPVENSSLMPWLTGTALMHSIAVTQKRGVFKIWTVFLAILTFSLSLLGMFLVRSGVLTSVHAFASDPKRGAFILVFLSIVIGVSFLLFAWKGTSVKTRGTFTWCSRESALFANNLILVAGMGTVLLGTLYPLFLDALGGGKISVGAPYFNTVFGMTMIPMALLLAPGAVSAWREDGAAALARRMVPGAVIGLALVAWVWVMMGEMTFVALVGAFLTGWIAGGVFEDLVRFGRTRLRQGLNPILQPAQRWATHLAHFGVALLIFGAALVSSFEIERNVTMYPGDVVTIRDATFRYNSWAEYRGPNYTGAKGSITILNRSGEEVAELNPEKRNYDAVEQMTMTEAAITHRWNEDVYVSMGTPTPDGNGWVIRAYVKPFVMLIWIGTLFMALGGVFALFDRPHRENNRREVRHA</sequence>
<feature type="transmembrane region" description="Helical" evidence="10">
    <location>
        <begin position="396"/>
        <end position="415"/>
    </location>
</feature>
<dbReference type="EMBL" id="AFBQ01000104">
    <property type="protein sequence ID" value="EHY31858.1"/>
    <property type="molecule type" value="Genomic_DNA"/>
</dbReference>
<dbReference type="PRINTS" id="PR01410">
    <property type="entry name" value="CCBIOGENESIS"/>
</dbReference>
<evidence type="ECO:0000256" key="9">
    <source>
        <dbReference type="ARBA" id="ARBA00037230"/>
    </source>
</evidence>
<feature type="transmembrane region" description="Helical" evidence="10">
    <location>
        <begin position="427"/>
        <end position="444"/>
    </location>
</feature>
<keyword evidence="14" id="KW-1185">Reference proteome</keyword>
<feature type="transmembrane region" description="Helical" evidence="10">
    <location>
        <begin position="492"/>
        <end position="514"/>
    </location>
</feature>
<dbReference type="NCBIfam" id="TIGR00353">
    <property type="entry name" value="nrfE"/>
    <property type="match status" value="1"/>
</dbReference>
<dbReference type="GO" id="GO:0015232">
    <property type="term" value="F:heme transmembrane transporter activity"/>
    <property type="evidence" value="ECO:0007669"/>
    <property type="project" value="InterPro"/>
</dbReference>
<keyword evidence="6" id="KW-0201">Cytochrome c-type biogenesis</keyword>
<dbReference type="InterPro" id="IPR002541">
    <property type="entry name" value="Cyt_c_assembly"/>
</dbReference>
<feature type="transmembrane region" description="Helical" evidence="10">
    <location>
        <begin position="314"/>
        <end position="333"/>
    </location>
</feature>
<dbReference type="AlphaFoldDB" id="H3KDE8"/>
<dbReference type="PANTHER" id="PTHR43653">
    <property type="entry name" value="CYTOCHROME C ASSEMBLY PROTEIN-RELATED"/>
    <property type="match status" value="1"/>
</dbReference>
<dbReference type="InterPro" id="IPR032523">
    <property type="entry name" value="CcmF_C"/>
</dbReference>
<dbReference type="Pfam" id="PF01578">
    <property type="entry name" value="Cytochrom_C_asm"/>
    <property type="match status" value="1"/>
</dbReference>
<dbReference type="InterPro" id="IPR003567">
    <property type="entry name" value="Cyt_c_biogenesis"/>
</dbReference>
<keyword evidence="5 10" id="KW-0812">Transmembrane</keyword>
<dbReference type="Proteomes" id="UP000004956">
    <property type="component" value="Unassembled WGS sequence"/>
</dbReference>
<feature type="transmembrane region" description="Helical" evidence="10">
    <location>
        <begin position="354"/>
        <end position="376"/>
    </location>
</feature>
<feature type="transmembrane region" description="Helical" evidence="10">
    <location>
        <begin position="619"/>
        <end position="639"/>
    </location>
</feature>
<feature type="domain" description="Cytochrome c assembly protein" evidence="11">
    <location>
        <begin position="91"/>
        <end position="297"/>
    </location>
</feature>
<evidence type="ECO:0000256" key="8">
    <source>
        <dbReference type="ARBA" id="ARBA00023136"/>
    </source>
</evidence>
<feature type="transmembrane region" description="Helical" evidence="10">
    <location>
        <begin position="450"/>
        <end position="471"/>
    </location>
</feature>
<protein>
    <submittedName>
        <fullName evidence="13">Cytochrome c-type biogenesis protein CcmF</fullName>
    </submittedName>
</protein>
<evidence type="ECO:0000256" key="1">
    <source>
        <dbReference type="ARBA" id="ARBA00004429"/>
    </source>
</evidence>
<dbReference type="PRINTS" id="PR01411">
    <property type="entry name" value="CCMFBIOGNSIS"/>
</dbReference>
<dbReference type="InterPro" id="IPR003568">
    <property type="entry name" value="Cyt_c_biogenesis_CcmF"/>
</dbReference>
<dbReference type="Pfam" id="PF16327">
    <property type="entry name" value="CcmF_C"/>
    <property type="match status" value="1"/>
</dbReference>
<dbReference type="GO" id="GO:0020037">
    <property type="term" value="F:heme binding"/>
    <property type="evidence" value="ECO:0007669"/>
    <property type="project" value="InterPro"/>
</dbReference>
<gene>
    <name evidence="13" type="ORF">HMPREF9440_00757</name>
</gene>
<dbReference type="HOGENOM" id="CLU_015041_3_0_4"/>
<accession>H3KDE8</accession>
<feature type="transmembrane region" description="Helical" evidence="10">
    <location>
        <begin position="275"/>
        <end position="294"/>
    </location>
</feature>
<feature type="domain" description="Cytochrome c-type biogenesis protein CcmF C-terminal" evidence="12">
    <location>
        <begin position="317"/>
        <end position="641"/>
    </location>
</feature>
<keyword evidence="7 10" id="KW-1133">Transmembrane helix</keyword>
<evidence type="ECO:0000259" key="11">
    <source>
        <dbReference type="Pfam" id="PF01578"/>
    </source>
</evidence>
<evidence type="ECO:0000256" key="7">
    <source>
        <dbReference type="ARBA" id="ARBA00022989"/>
    </source>
</evidence>
<reference evidence="13 14" key="1">
    <citation type="submission" date="2011-11" db="EMBL/GenBank/DDBJ databases">
        <authorList>
            <person name="Weinstock G."/>
            <person name="Sodergren E."/>
            <person name="Clifton S."/>
            <person name="Fulton L."/>
            <person name="Fulton B."/>
            <person name="Courtney L."/>
            <person name="Fronick C."/>
            <person name="Harrison M."/>
            <person name="Strong C."/>
            <person name="Farmer C."/>
            <person name="Delahaunty K."/>
            <person name="Markovic C."/>
            <person name="Hall O."/>
            <person name="Minx P."/>
            <person name="Tomlinson C."/>
            <person name="Mitreva M."/>
            <person name="Hou S."/>
            <person name="Chen J."/>
            <person name="Wollam A."/>
            <person name="Pepin K.H."/>
            <person name="Johnson M."/>
            <person name="Bhonagiri V."/>
            <person name="Zhang X."/>
            <person name="Suruliraj S."/>
            <person name="Warren W."/>
            <person name="Chinwalla A."/>
            <person name="Mardis E.R."/>
            <person name="Wilson R.K."/>
        </authorList>
    </citation>
    <scope>NUCLEOTIDE SEQUENCE [LARGE SCALE GENOMIC DNA]</scope>
    <source>
        <strain evidence="13 14">YIT 11816</strain>
    </source>
</reference>
<evidence type="ECO:0000259" key="12">
    <source>
        <dbReference type="Pfam" id="PF16327"/>
    </source>
</evidence>
<dbReference type="GO" id="GO:0017004">
    <property type="term" value="P:cytochrome complex assembly"/>
    <property type="evidence" value="ECO:0007669"/>
    <property type="project" value="UniProtKB-KW"/>
</dbReference>
<feature type="transmembrane region" description="Helical" evidence="10">
    <location>
        <begin position="44"/>
        <end position="64"/>
    </location>
</feature>
<name>H3KDE8_9BURK</name>
<evidence type="ECO:0000256" key="4">
    <source>
        <dbReference type="ARBA" id="ARBA00022519"/>
    </source>
</evidence>
<evidence type="ECO:0000256" key="2">
    <source>
        <dbReference type="ARBA" id="ARBA00009186"/>
    </source>
</evidence>
<evidence type="ECO:0000256" key="3">
    <source>
        <dbReference type="ARBA" id="ARBA00022475"/>
    </source>
</evidence>
<feature type="transmembrane region" description="Helical" evidence="10">
    <location>
        <begin position="179"/>
        <end position="199"/>
    </location>
</feature>
<evidence type="ECO:0000313" key="14">
    <source>
        <dbReference type="Proteomes" id="UP000004956"/>
    </source>
</evidence>
<feature type="transmembrane region" description="Helical" evidence="10">
    <location>
        <begin position="251"/>
        <end position="268"/>
    </location>
</feature>
<keyword evidence="4" id="KW-0997">Cell inner membrane</keyword>
<organism evidence="13 14">
    <name type="scientific">Sutterella parvirubra YIT 11816</name>
    <dbReference type="NCBI Taxonomy" id="762967"/>
    <lineage>
        <taxon>Bacteria</taxon>
        <taxon>Pseudomonadati</taxon>
        <taxon>Pseudomonadota</taxon>
        <taxon>Betaproteobacteria</taxon>
        <taxon>Burkholderiales</taxon>
        <taxon>Sutterellaceae</taxon>
        <taxon>Sutterella</taxon>
    </lineage>
</organism>
<evidence type="ECO:0000256" key="10">
    <source>
        <dbReference type="SAM" id="Phobius"/>
    </source>
</evidence>
<feature type="transmembrane region" description="Helical" evidence="10">
    <location>
        <begin position="12"/>
        <end position="32"/>
    </location>
</feature>